<dbReference type="OrthoDB" id="671450at2759"/>
<dbReference type="EMBL" id="CM000769">
    <property type="protein sequence ID" value="KXG19720.1"/>
    <property type="molecule type" value="Genomic_DNA"/>
</dbReference>
<evidence type="ECO:0000313" key="3">
    <source>
        <dbReference type="Proteomes" id="UP000000768"/>
    </source>
</evidence>
<dbReference type="Gramene" id="KXG19720">
    <property type="protein sequence ID" value="KXG19720"/>
    <property type="gene ID" value="SORBI_3010G105500"/>
</dbReference>
<dbReference type="SMR" id="A0A194YIC7"/>
<evidence type="ECO:0000256" key="1">
    <source>
        <dbReference type="SAM" id="MobiDB-lite"/>
    </source>
</evidence>
<gene>
    <name evidence="2" type="ORF">SORBI_3010G105500</name>
</gene>
<dbReference type="Proteomes" id="UP000000768">
    <property type="component" value="Chromosome 10"/>
</dbReference>
<dbReference type="OMA" id="TTTEIWQ"/>
<feature type="region of interest" description="Disordered" evidence="1">
    <location>
        <begin position="44"/>
        <end position="100"/>
    </location>
</feature>
<reference evidence="2 3" key="1">
    <citation type="journal article" date="2009" name="Nature">
        <title>The Sorghum bicolor genome and the diversification of grasses.</title>
        <authorList>
            <person name="Paterson A.H."/>
            <person name="Bowers J.E."/>
            <person name="Bruggmann R."/>
            <person name="Dubchak I."/>
            <person name="Grimwood J."/>
            <person name="Gundlach H."/>
            <person name="Haberer G."/>
            <person name="Hellsten U."/>
            <person name="Mitros T."/>
            <person name="Poliakov A."/>
            <person name="Schmutz J."/>
            <person name="Spannagl M."/>
            <person name="Tang H."/>
            <person name="Wang X."/>
            <person name="Wicker T."/>
            <person name="Bharti A.K."/>
            <person name="Chapman J."/>
            <person name="Feltus F.A."/>
            <person name="Gowik U."/>
            <person name="Grigoriev I.V."/>
            <person name="Lyons E."/>
            <person name="Maher C.A."/>
            <person name="Martis M."/>
            <person name="Narechania A."/>
            <person name="Otillar R.P."/>
            <person name="Penning B.W."/>
            <person name="Salamov A.A."/>
            <person name="Wang Y."/>
            <person name="Zhang L."/>
            <person name="Carpita N.C."/>
            <person name="Freeling M."/>
            <person name="Gingle A.R."/>
            <person name="Hash C.T."/>
            <person name="Keller B."/>
            <person name="Klein P."/>
            <person name="Kresovich S."/>
            <person name="McCann M.C."/>
            <person name="Ming R."/>
            <person name="Peterson D.G."/>
            <person name="Mehboob-ur-Rahman"/>
            <person name="Ware D."/>
            <person name="Westhoff P."/>
            <person name="Mayer K.F."/>
            <person name="Messing J."/>
            <person name="Rokhsar D.S."/>
        </authorList>
    </citation>
    <scope>NUCLEOTIDE SEQUENCE [LARGE SCALE GENOMIC DNA]</scope>
    <source>
        <strain evidence="3">cv. BTx623</strain>
    </source>
</reference>
<sequence length="202" mass="21986">MQPTTTTTEMWQWQCGTCRADWKMLRQVTTTCCPHGDGGRCCQGQVTPPPPPPSAGNPSPHHHHHHHRREDGASSRALAAGAEGSNADAGRHTTTTTTLMNPAPPVVAELCWVPDPYLMVQQLREFESLNADELVALRVQLQEYAEEIHRSSSRGDGINAGTGMNINWLLDLPPNVRDVVILARDVIESFIAISTASAPPAD</sequence>
<organism evidence="2 3">
    <name type="scientific">Sorghum bicolor</name>
    <name type="common">Sorghum</name>
    <name type="synonym">Sorghum vulgare</name>
    <dbReference type="NCBI Taxonomy" id="4558"/>
    <lineage>
        <taxon>Eukaryota</taxon>
        <taxon>Viridiplantae</taxon>
        <taxon>Streptophyta</taxon>
        <taxon>Embryophyta</taxon>
        <taxon>Tracheophyta</taxon>
        <taxon>Spermatophyta</taxon>
        <taxon>Magnoliopsida</taxon>
        <taxon>Liliopsida</taxon>
        <taxon>Poales</taxon>
        <taxon>Poaceae</taxon>
        <taxon>PACMAD clade</taxon>
        <taxon>Panicoideae</taxon>
        <taxon>Andropogonodae</taxon>
        <taxon>Andropogoneae</taxon>
        <taxon>Sorghinae</taxon>
        <taxon>Sorghum</taxon>
    </lineage>
</organism>
<proteinExistence type="predicted"/>
<evidence type="ECO:0000313" key="2">
    <source>
        <dbReference type="EMBL" id="KXG19720.1"/>
    </source>
</evidence>
<reference evidence="3" key="2">
    <citation type="journal article" date="2018" name="Plant J.">
        <title>The Sorghum bicolor reference genome: improved assembly, gene annotations, a transcriptome atlas, and signatures of genome organization.</title>
        <authorList>
            <person name="McCormick R.F."/>
            <person name="Truong S.K."/>
            <person name="Sreedasyam A."/>
            <person name="Jenkins J."/>
            <person name="Shu S."/>
            <person name="Sims D."/>
            <person name="Kennedy M."/>
            <person name="Amirebrahimi M."/>
            <person name="Weers B.D."/>
            <person name="McKinley B."/>
            <person name="Mattison A."/>
            <person name="Morishige D.T."/>
            <person name="Grimwood J."/>
            <person name="Schmutz J."/>
            <person name="Mullet J.E."/>
        </authorList>
    </citation>
    <scope>NUCLEOTIDE SEQUENCE [LARGE SCALE GENOMIC DNA]</scope>
    <source>
        <strain evidence="3">cv. BTx623</strain>
    </source>
</reference>
<dbReference type="AlphaFoldDB" id="A0A194YIC7"/>
<accession>A0A194YIC7</accession>
<keyword evidence="3" id="KW-1185">Reference proteome</keyword>
<dbReference type="InParanoid" id="A0A194YIC7"/>
<name>A0A194YIC7_SORBI</name>
<protein>
    <submittedName>
        <fullName evidence="2">Uncharacterized protein</fullName>
    </submittedName>
</protein>